<evidence type="ECO:0000313" key="2">
    <source>
        <dbReference type="EMBL" id="MBR7839052.1"/>
    </source>
</evidence>
<dbReference type="InterPro" id="IPR013762">
    <property type="entry name" value="Integrase-like_cat_sf"/>
</dbReference>
<dbReference type="Gene3D" id="1.10.443.10">
    <property type="entry name" value="Intergrase catalytic core"/>
    <property type="match status" value="1"/>
</dbReference>
<proteinExistence type="predicted"/>
<dbReference type="GO" id="GO:0006310">
    <property type="term" value="P:DNA recombination"/>
    <property type="evidence" value="ECO:0007669"/>
    <property type="project" value="UniProtKB-KW"/>
</dbReference>
<dbReference type="InterPro" id="IPR011010">
    <property type="entry name" value="DNA_brk_join_enz"/>
</dbReference>
<protein>
    <submittedName>
        <fullName evidence="2">Uncharacterized protein</fullName>
    </submittedName>
</protein>
<evidence type="ECO:0000313" key="3">
    <source>
        <dbReference type="Proteomes" id="UP000675781"/>
    </source>
</evidence>
<dbReference type="AlphaFoldDB" id="A0A941IUG1"/>
<name>A0A941IUG1_9ACTN</name>
<organism evidence="2 3">
    <name type="scientific">Actinospica durhamensis</name>
    <dbReference type="NCBI Taxonomy" id="1508375"/>
    <lineage>
        <taxon>Bacteria</taxon>
        <taxon>Bacillati</taxon>
        <taxon>Actinomycetota</taxon>
        <taxon>Actinomycetes</taxon>
        <taxon>Catenulisporales</taxon>
        <taxon>Actinospicaceae</taxon>
        <taxon>Actinospica</taxon>
    </lineage>
</organism>
<dbReference type="SUPFAM" id="SSF56349">
    <property type="entry name" value="DNA breaking-rejoining enzymes"/>
    <property type="match status" value="1"/>
</dbReference>
<accession>A0A941IUG1</accession>
<dbReference type="RefSeq" id="WP_212533497.1">
    <property type="nucleotide sequence ID" value="NZ_JAGSOG010000369.1"/>
</dbReference>
<reference evidence="2" key="1">
    <citation type="submission" date="2021-04" db="EMBL/GenBank/DDBJ databases">
        <title>Genome based classification of Actinospica acidithermotolerans sp. nov., an actinobacterium isolated from an Indonesian hot spring.</title>
        <authorList>
            <person name="Kusuma A.B."/>
            <person name="Putra K.E."/>
            <person name="Nafisah S."/>
            <person name="Loh J."/>
            <person name="Nouioui I."/>
            <person name="Goodfellow M."/>
        </authorList>
    </citation>
    <scope>NUCLEOTIDE SEQUENCE</scope>
    <source>
        <strain evidence="2">CSCA 57</strain>
    </source>
</reference>
<sequence>MSPNFEKRMLSHIAEFPPVECTLPWRNPEPPTTALESKQRKPITVRLLVSTARGNRVQYQTFNKAAWKPALAAAGVIEVVGRRQVKEGTRITSRRVFEDARGEMYHVLRRTFASVQSEAGESIVSVSKWLGPANPNVTLTYYAHFMPDAGRRGMGAMDAWLDDGPEQIVPD</sequence>
<dbReference type="GO" id="GO:0015074">
    <property type="term" value="P:DNA integration"/>
    <property type="evidence" value="ECO:0007669"/>
    <property type="project" value="InterPro"/>
</dbReference>
<dbReference type="Proteomes" id="UP000675781">
    <property type="component" value="Unassembled WGS sequence"/>
</dbReference>
<dbReference type="EMBL" id="JAGSOG010000369">
    <property type="protein sequence ID" value="MBR7839052.1"/>
    <property type="molecule type" value="Genomic_DNA"/>
</dbReference>
<keyword evidence="1" id="KW-0233">DNA recombination</keyword>
<evidence type="ECO:0000256" key="1">
    <source>
        <dbReference type="ARBA" id="ARBA00023172"/>
    </source>
</evidence>
<gene>
    <name evidence="2" type="ORF">KDL01_37650</name>
</gene>
<comment type="caution">
    <text evidence="2">The sequence shown here is derived from an EMBL/GenBank/DDBJ whole genome shotgun (WGS) entry which is preliminary data.</text>
</comment>
<keyword evidence="3" id="KW-1185">Reference proteome</keyword>
<dbReference type="GO" id="GO:0003677">
    <property type="term" value="F:DNA binding"/>
    <property type="evidence" value="ECO:0007669"/>
    <property type="project" value="InterPro"/>
</dbReference>